<keyword evidence="10" id="KW-1185">Reference proteome</keyword>
<feature type="transmembrane region" description="Helical" evidence="7">
    <location>
        <begin position="534"/>
        <end position="560"/>
    </location>
</feature>
<feature type="transmembrane region" description="Helical" evidence="7">
    <location>
        <begin position="501"/>
        <end position="522"/>
    </location>
</feature>
<dbReference type="EMBL" id="AZSP01000382">
    <property type="protein sequence ID" value="PVE04761.1"/>
    <property type="molecule type" value="Genomic_DNA"/>
</dbReference>
<keyword evidence="2" id="KW-1003">Cell membrane</keyword>
<comment type="subcellular location">
    <subcellularLocation>
        <location evidence="1">Cell membrane</location>
        <topology evidence="1">Multi-pass membrane protein</topology>
    </subcellularLocation>
</comment>
<feature type="domain" description="ABC3 transporter permease C-terminal" evidence="8">
    <location>
        <begin position="818"/>
        <end position="930"/>
    </location>
</feature>
<evidence type="ECO:0000256" key="4">
    <source>
        <dbReference type="ARBA" id="ARBA00022989"/>
    </source>
</evidence>
<gene>
    <name evidence="9" type="ORF">Y717_09800</name>
</gene>
<evidence type="ECO:0000256" key="5">
    <source>
        <dbReference type="ARBA" id="ARBA00023136"/>
    </source>
</evidence>
<evidence type="ECO:0000256" key="6">
    <source>
        <dbReference type="SAM" id="MobiDB-lite"/>
    </source>
</evidence>
<feature type="transmembrane region" description="Helical" evidence="7">
    <location>
        <begin position="361"/>
        <end position="382"/>
    </location>
</feature>
<dbReference type="AlphaFoldDB" id="A0A2T7SPK1"/>
<feature type="domain" description="ABC3 transporter permease C-terminal" evidence="8">
    <location>
        <begin position="360"/>
        <end position="478"/>
    </location>
</feature>
<dbReference type="InterPro" id="IPR038766">
    <property type="entry name" value="Membrane_comp_ABC_pdt"/>
</dbReference>
<dbReference type="GO" id="GO:0005886">
    <property type="term" value="C:plasma membrane"/>
    <property type="evidence" value="ECO:0007669"/>
    <property type="project" value="UniProtKB-SubCell"/>
</dbReference>
<evidence type="ECO:0000313" key="9">
    <source>
        <dbReference type="EMBL" id="PVE04761.1"/>
    </source>
</evidence>
<feature type="compositionally biased region" description="Gly residues" evidence="6">
    <location>
        <begin position="10"/>
        <end position="22"/>
    </location>
</feature>
<feature type="region of interest" description="Disordered" evidence="6">
    <location>
        <begin position="295"/>
        <end position="325"/>
    </location>
</feature>
<keyword evidence="3 7" id="KW-0812">Transmembrane</keyword>
<feature type="transmembrane region" description="Helical" evidence="7">
    <location>
        <begin position="409"/>
        <end position="431"/>
    </location>
</feature>
<feature type="region of interest" description="Disordered" evidence="6">
    <location>
        <begin position="1"/>
        <end position="26"/>
    </location>
</feature>
<dbReference type="PANTHER" id="PTHR30287">
    <property type="entry name" value="MEMBRANE COMPONENT OF PREDICTED ABC SUPERFAMILY METABOLITE UPTAKE TRANSPORTER"/>
    <property type="match status" value="1"/>
</dbReference>
<evidence type="ECO:0000259" key="8">
    <source>
        <dbReference type="Pfam" id="PF02687"/>
    </source>
</evidence>
<protein>
    <recommendedName>
        <fullName evidence="8">ABC3 transporter permease C-terminal domain-containing protein</fullName>
    </recommendedName>
</protein>
<feature type="transmembrane region" description="Helical" evidence="7">
    <location>
        <begin position="581"/>
        <end position="600"/>
    </location>
</feature>
<dbReference type="Proteomes" id="UP000245992">
    <property type="component" value="Unassembled WGS sequence"/>
</dbReference>
<feature type="transmembrane region" description="Helical" evidence="7">
    <location>
        <begin position="861"/>
        <end position="883"/>
    </location>
</feature>
<keyword evidence="4 7" id="KW-1133">Transmembrane helix</keyword>
<feature type="transmembrane region" description="Helical" evidence="7">
    <location>
        <begin position="451"/>
        <end position="473"/>
    </location>
</feature>
<evidence type="ECO:0000256" key="3">
    <source>
        <dbReference type="ARBA" id="ARBA00022692"/>
    </source>
</evidence>
<sequence length="940" mass="96101">MSDRRMGAGKSDGGARPGGGARPAGPGRSIGGVRYVARKSILARRAQFIASFLAVLGGAVLVTACGVLLESGLFAGIAPQRYAAAPVVVGAGQSVTVPLPEGPDPVESLPERAMLPAELVATVAAVPGVRTAVGEVSFPATLVTGEGRTLGGPDGGEMLGHGWGTAKLTPFALREGAEPRRPDEIVLDAATAARAGTGVGEQVRIATADGATPYRVVGLATPPEGDGLPRQSALFFTDARARELSGHPASVAAIAVFADPGVPTGGDSGLLGMVRSLSQDRDTLVERVERALAAKGYGDNGNGGQGYGDSGNGGQGYGGSGNGDRADGQRVVVRAGVERGEVEFLSAAQSRSVLTLVSGSFTGFVLMIVVLVVAGTLSLMVHQRRREIALLRAVAATPRQVHRMLATEVLLVSGVATPAGIGPGYLAAQALRDGFARIGVIEDGFALSIGPAPAIATLVLCLGAARIAVWVAARRQVRVRPVEALRESAVERPDIGRGRVIGGYVLLGLALVAVAAVVVVPQSLAAVPAQFSSMLALIGIALLGPRLMAALSRLAGASLLRRSRVAGYLAAANSVAGSRRLAAAVTPLVLTIGFATSQFYSQTTLSTATQYQARAATVADFVLAGAGGGVAPDIAAAARHVPGVSATTPLVATEVVAVDREATEEPLSRSTAYGIDATGLTGTLDLPVASGSLRELRGDTVALSETEALWLGKKVGDRVDLVLGDGTPTKPRVIALYRPNLGFGDVLLPSDAVLPHTTDRLADVVLVATAPDADRDAVATGLSALAKEHPGLAVGDRESLLVAQDTEMEANAWLNRLLLAVVLAYVALSVATTLVTITTGRARELALLRLVGGTRRQVTRMLALETSLVAGIAVLIGTAVAAVPLTILSLRLIDTPLPSGPPWVFAAIVAATVLTGVLSIRIPATRVLRARPLEAMRSRE</sequence>
<dbReference type="InterPro" id="IPR003838">
    <property type="entry name" value="ABC3_permease_C"/>
</dbReference>
<feature type="transmembrane region" description="Helical" evidence="7">
    <location>
        <begin position="817"/>
        <end position="840"/>
    </location>
</feature>
<dbReference type="RefSeq" id="WP_051745679.1">
    <property type="nucleotide sequence ID" value="NZ_AZSP01000382.1"/>
</dbReference>
<evidence type="ECO:0000313" key="10">
    <source>
        <dbReference type="Proteomes" id="UP000245992"/>
    </source>
</evidence>
<feature type="transmembrane region" description="Helical" evidence="7">
    <location>
        <begin position="903"/>
        <end position="922"/>
    </location>
</feature>
<feature type="compositionally biased region" description="Gly residues" evidence="6">
    <location>
        <begin position="298"/>
        <end position="322"/>
    </location>
</feature>
<name>A0A2T7SPK1_9ACTN</name>
<evidence type="ECO:0000256" key="2">
    <source>
        <dbReference type="ARBA" id="ARBA00022475"/>
    </source>
</evidence>
<accession>A0A2T7SPK1</accession>
<evidence type="ECO:0000256" key="7">
    <source>
        <dbReference type="SAM" id="Phobius"/>
    </source>
</evidence>
<comment type="caution">
    <text evidence="9">The sequence shown here is derived from an EMBL/GenBank/DDBJ whole genome shotgun (WGS) entry which is preliminary data.</text>
</comment>
<keyword evidence="5 7" id="KW-0472">Membrane</keyword>
<dbReference type="Pfam" id="PF02687">
    <property type="entry name" value="FtsX"/>
    <property type="match status" value="2"/>
</dbReference>
<reference evidence="9 10" key="1">
    <citation type="submission" date="2013-12" db="EMBL/GenBank/DDBJ databases">
        <title>Annotated genome of Streptomyces scopuliridis.</title>
        <authorList>
            <person name="Olson J.B."/>
        </authorList>
    </citation>
    <scope>NUCLEOTIDE SEQUENCE [LARGE SCALE GENOMIC DNA]</scope>
    <source>
        <strain evidence="9 10">RB72</strain>
    </source>
</reference>
<dbReference type="STRING" id="1440053.GCA_000718095_01624"/>
<evidence type="ECO:0000256" key="1">
    <source>
        <dbReference type="ARBA" id="ARBA00004651"/>
    </source>
</evidence>
<dbReference type="PANTHER" id="PTHR30287:SF1">
    <property type="entry name" value="INNER MEMBRANE PROTEIN"/>
    <property type="match status" value="1"/>
</dbReference>
<organism evidence="9 10">
    <name type="scientific">Streptomyces scopuliridis RB72</name>
    <dbReference type="NCBI Taxonomy" id="1440053"/>
    <lineage>
        <taxon>Bacteria</taxon>
        <taxon>Bacillati</taxon>
        <taxon>Actinomycetota</taxon>
        <taxon>Actinomycetes</taxon>
        <taxon>Kitasatosporales</taxon>
        <taxon>Streptomycetaceae</taxon>
        <taxon>Streptomyces</taxon>
    </lineage>
</organism>
<feature type="transmembrane region" description="Helical" evidence="7">
    <location>
        <begin position="48"/>
        <end position="69"/>
    </location>
</feature>
<proteinExistence type="predicted"/>